<feature type="domain" description="Rad60/SUMO-like" evidence="2">
    <location>
        <begin position="43"/>
        <end position="76"/>
    </location>
</feature>
<dbReference type="InterPro" id="IPR029071">
    <property type="entry name" value="Ubiquitin-like_domsf"/>
</dbReference>
<evidence type="ECO:0000259" key="2">
    <source>
        <dbReference type="Pfam" id="PF11976"/>
    </source>
</evidence>
<dbReference type="Gene3D" id="3.10.20.90">
    <property type="entry name" value="Phosphatidylinositol 3-kinase Catalytic Subunit, Chain A, domain 1"/>
    <property type="match status" value="1"/>
</dbReference>
<dbReference type="GeneTree" id="ENSGT00940000169203"/>
<dbReference type="InterPro" id="IPR022617">
    <property type="entry name" value="Rad60/SUMO-like_dom"/>
</dbReference>
<dbReference type="PANTHER" id="PTHR10562">
    <property type="entry name" value="SMALL UBIQUITIN-RELATED MODIFIER"/>
    <property type="match status" value="1"/>
</dbReference>
<accession>A0A8C4KXQ8</accession>
<evidence type="ECO:0000256" key="1">
    <source>
        <dbReference type="ARBA" id="ARBA00022499"/>
    </source>
</evidence>
<proteinExistence type="predicted"/>
<keyword evidence="4" id="KW-1185">Reference proteome</keyword>
<sequence length="89" mass="10008">MGTVCVLFPCKPGETAAEEIQALSTAEEKPKEGVKTDNNNCNNLRVVEQEGPVVQFKIKRRTPLNKLMTAYCEWQDTMDVFQQQTEGVC</sequence>
<dbReference type="AlphaFoldDB" id="A0A8C4KXQ8"/>
<protein>
    <recommendedName>
        <fullName evidence="2">Rad60/SUMO-like domain-containing protein</fullName>
    </recommendedName>
</protein>
<dbReference type="SUPFAM" id="SSF54236">
    <property type="entry name" value="Ubiquitin-like"/>
    <property type="match status" value="1"/>
</dbReference>
<dbReference type="Proteomes" id="UP000694387">
    <property type="component" value="Chromosome 26"/>
</dbReference>
<evidence type="ECO:0000313" key="3">
    <source>
        <dbReference type="Ensembl" id="ENSEASP00005003074.1"/>
    </source>
</evidence>
<evidence type="ECO:0000313" key="4">
    <source>
        <dbReference type="Proteomes" id="UP000694387"/>
    </source>
</evidence>
<dbReference type="Ensembl" id="ENSEAST00005003360.2">
    <property type="protein sequence ID" value="ENSEASP00005003074.1"/>
    <property type="gene ID" value="ENSEASG00005002368.2"/>
</dbReference>
<reference evidence="3" key="2">
    <citation type="submission" date="2025-08" db="UniProtKB">
        <authorList>
            <consortium name="Ensembl"/>
        </authorList>
    </citation>
    <scope>IDENTIFICATION</scope>
</reference>
<name>A0A8C4KXQ8_EQUAS</name>
<organism evidence="3 4">
    <name type="scientific">Equus asinus</name>
    <name type="common">Donkey</name>
    <name type="synonym">Equus africanus asinus</name>
    <dbReference type="NCBI Taxonomy" id="9793"/>
    <lineage>
        <taxon>Eukaryota</taxon>
        <taxon>Metazoa</taxon>
        <taxon>Chordata</taxon>
        <taxon>Craniata</taxon>
        <taxon>Vertebrata</taxon>
        <taxon>Euteleostomi</taxon>
        <taxon>Mammalia</taxon>
        <taxon>Eutheria</taxon>
        <taxon>Laurasiatheria</taxon>
        <taxon>Perissodactyla</taxon>
        <taxon>Equidae</taxon>
        <taxon>Equus</taxon>
    </lineage>
</organism>
<reference evidence="3 4" key="1">
    <citation type="journal article" date="2020" name="Nat. Commun.">
        <title>Donkey genomes provide new insights into domestication and selection for coat color.</title>
        <authorList>
            <person name="Wang"/>
            <person name="C."/>
            <person name="Li"/>
            <person name="H."/>
            <person name="Guo"/>
            <person name="Y."/>
            <person name="Huang"/>
            <person name="J."/>
            <person name="Sun"/>
            <person name="Y."/>
            <person name="Min"/>
            <person name="J."/>
            <person name="Wang"/>
            <person name="J."/>
            <person name="Fang"/>
            <person name="X."/>
            <person name="Zhao"/>
            <person name="Z."/>
            <person name="Wang"/>
            <person name="S."/>
            <person name="Zhang"/>
            <person name="Y."/>
            <person name="Liu"/>
            <person name="Q."/>
            <person name="Jiang"/>
            <person name="Q."/>
            <person name="Wang"/>
            <person name="X."/>
            <person name="Guo"/>
            <person name="Y."/>
            <person name="Yang"/>
            <person name="C."/>
            <person name="Wang"/>
            <person name="Y."/>
            <person name="Tian"/>
            <person name="F."/>
            <person name="Zhuang"/>
            <person name="G."/>
            <person name="Fan"/>
            <person name="Y."/>
            <person name="Gao"/>
            <person name="Q."/>
            <person name="Li"/>
            <person name="Y."/>
            <person name="Ju"/>
            <person name="Z."/>
            <person name="Li"/>
            <person name="J."/>
            <person name="Li"/>
            <person name="R."/>
            <person name="Hou"/>
            <person name="M."/>
            <person name="Yang"/>
            <person name="G."/>
            <person name="Liu"/>
            <person name="G."/>
            <person name="Liu"/>
            <person name="W."/>
            <person name="Guo"/>
            <person name="J."/>
            <person name="Pan"/>
            <person name="S."/>
            <person name="Fan"/>
            <person name="G."/>
            <person name="Zhang"/>
            <person name="W."/>
            <person name="Zhang"/>
            <person name="R."/>
            <person name="Yu"/>
            <person name="J."/>
            <person name="Zhang"/>
            <person name="X."/>
            <person name="Yin"/>
            <person name="Q."/>
            <person name="Ji"/>
            <person name="C."/>
            <person name="Jin"/>
            <person name="Y."/>
            <person name="Yue"/>
            <person name="G."/>
            <person name="Liu"/>
            <person name="M."/>
            <person name="Xu"/>
            <person name="J."/>
            <person name="Liu"/>
            <person name="S."/>
            <person name="Jordana"/>
            <person name="J."/>
            <person name="Noce"/>
            <person name="A."/>
            <person name="Amills"/>
            <person name="M."/>
            <person name="Wu"/>
            <person name="D.D."/>
            <person name="Li"/>
            <person name="S."/>
            <person name="Zhou"/>
            <person name="X. and Zhong"/>
            <person name="J."/>
        </authorList>
    </citation>
    <scope>NUCLEOTIDE SEQUENCE [LARGE SCALE GENOMIC DNA]</scope>
</reference>
<dbReference type="Pfam" id="PF11976">
    <property type="entry name" value="Rad60-SLD"/>
    <property type="match status" value="1"/>
</dbReference>
<reference evidence="3" key="3">
    <citation type="submission" date="2025-09" db="UniProtKB">
        <authorList>
            <consortium name="Ensembl"/>
        </authorList>
    </citation>
    <scope>IDENTIFICATION</scope>
</reference>
<keyword evidence="1" id="KW-1017">Isopeptide bond</keyword>